<feature type="coiled-coil region" evidence="1">
    <location>
        <begin position="21"/>
        <end position="48"/>
    </location>
</feature>
<name>A0A5P8NXS4_9BACT</name>
<keyword evidence="2" id="KW-0732">Signal</keyword>
<dbReference type="RefSeq" id="WP_152306157.1">
    <property type="nucleotide sequence ID" value="NZ_CP043617.1"/>
</dbReference>
<dbReference type="OrthoDB" id="9760233at2"/>
<accession>A0A5P8NXS4</accession>
<organism evidence="3 4">
    <name type="scientific">Sulfurimonas lithotrophica</name>
    <dbReference type="NCBI Taxonomy" id="2590022"/>
    <lineage>
        <taxon>Bacteria</taxon>
        <taxon>Pseudomonadati</taxon>
        <taxon>Campylobacterota</taxon>
        <taxon>Epsilonproteobacteria</taxon>
        <taxon>Campylobacterales</taxon>
        <taxon>Sulfurimonadaceae</taxon>
        <taxon>Sulfurimonas</taxon>
    </lineage>
</organism>
<evidence type="ECO:0000313" key="4">
    <source>
        <dbReference type="Proteomes" id="UP000326944"/>
    </source>
</evidence>
<keyword evidence="4" id="KW-1185">Reference proteome</keyword>
<evidence type="ECO:0000256" key="2">
    <source>
        <dbReference type="SAM" id="SignalP"/>
    </source>
</evidence>
<dbReference type="Pfam" id="PF11853">
    <property type="entry name" value="DUF3373"/>
    <property type="match status" value="1"/>
</dbReference>
<dbReference type="InterPro" id="IPR021803">
    <property type="entry name" value="DUF3373"/>
</dbReference>
<proteinExistence type="predicted"/>
<keyword evidence="1" id="KW-0175">Coiled coil</keyword>
<evidence type="ECO:0000256" key="1">
    <source>
        <dbReference type="SAM" id="Coils"/>
    </source>
</evidence>
<gene>
    <name evidence="3" type="ORF">FJR48_00125</name>
</gene>
<protein>
    <submittedName>
        <fullName evidence="3">DUF3373 domain-containing protein</fullName>
    </submittedName>
</protein>
<reference evidence="3 4" key="1">
    <citation type="submission" date="2019-09" db="EMBL/GenBank/DDBJ databases">
        <title>Sulfurimonas gotlandica sp. nov., a chemoautotrophic and psychrotolerant epsilonproteobacterium isolated from a pelagic redoxcline, and an emended description of the genus Sulfurimonas.</title>
        <authorList>
            <person name="Wang S."/>
            <person name="Jiang L."/>
            <person name="Shao S."/>
        </authorList>
    </citation>
    <scope>NUCLEOTIDE SEQUENCE [LARGE SCALE GENOMIC DNA]</scope>
    <source>
        <strain evidence="3 4">GYSZ_1</strain>
    </source>
</reference>
<sequence>MKKIIALSATAAFLSTAVYANDDLQSQIDKLNKQVNYLQKKVSSVNAQAANDNIKFDVDFRTAVDKIEYESVNGNKYKNTNLYSNRLWLNMGYAPTDDMVFKGQLSYYKAFGASYGQRGTGFGFDTFDWISSETLNDDKVRVREAYWLWMPTFGDARVTASIGRRPSTNGYLANLREDDKKPKSPLGHVINMEFDGASAGVTLDKVLPGFMVKLCLGRGLTNATGWASNATSRITPTGFNSFTGGSTQPNYTEDGNNLDTVDLYGFIFVPYDDGQYAVKTTWYRGKNVPGLILSDYSAGADATMNTADDVQTWSMQNTGDMDGMAVSFKVDGIGNEISDFLDETTFFASYAMSKSHPASVNRTATATMVAQGMGITGSMLGSNKSETGHSYWLGVNMPNLTGGRFGLEYNHGDEHWKSFTYGEDTMSGSKLATRGNAIEAYWTQPLIDNVFSMQVRYTQMNYDYSGSNGFFGDGSLSYKVDSIMGKMMDEIETAQDLRVYFRYRY</sequence>
<dbReference type="Proteomes" id="UP000326944">
    <property type="component" value="Chromosome"/>
</dbReference>
<dbReference type="AlphaFoldDB" id="A0A5P8NXS4"/>
<feature type="signal peptide" evidence="2">
    <location>
        <begin position="1"/>
        <end position="20"/>
    </location>
</feature>
<dbReference type="EMBL" id="CP043617">
    <property type="protein sequence ID" value="QFR48214.1"/>
    <property type="molecule type" value="Genomic_DNA"/>
</dbReference>
<feature type="chain" id="PRO_5024876263" evidence="2">
    <location>
        <begin position="21"/>
        <end position="505"/>
    </location>
</feature>
<evidence type="ECO:0000313" key="3">
    <source>
        <dbReference type="EMBL" id="QFR48214.1"/>
    </source>
</evidence>
<dbReference type="KEGG" id="sulg:FJR48_00125"/>